<dbReference type="Proteomes" id="UP000887013">
    <property type="component" value="Unassembled WGS sequence"/>
</dbReference>
<proteinExistence type="predicted"/>
<dbReference type="AlphaFoldDB" id="A0A8X6NI44"/>
<accession>A0A8X6NI44</accession>
<feature type="signal peptide" evidence="1">
    <location>
        <begin position="1"/>
        <end position="18"/>
    </location>
</feature>
<keyword evidence="3" id="KW-1185">Reference proteome</keyword>
<evidence type="ECO:0000313" key="2">
    <source>
        <dbReference type="EMBL" id="GFT14673.1"/>
    </source>
</evidence>
<sequence>MAYWILLLLYSVLVLLYAWNYQMPTIGKWPLLERDVPETTSPVVHCQDTKDCETHHICLNHACVPQLLRGEECYPETGEWTLVSVQGMSLAACICKYP</sequence>
<gene>
    <name evidence="2" type="primary">AVEN_257694_1</name>
    <name evidence="2" type="ORF">NPIL_137001</name>
</gene>
<dbReference type="EMBL" id="BMAW01009582">
    <property type="protein sequence ID" value="GFT14673.1"/>
    <property type="molecule type" value="Genomic_DNA"/>
</dbReference>
<evidence type="ECO:0008006" key="4">
    <source>
        <dbReference type="Google" id="ProtNLM"/>
    </source>
</evidence>
<dbReference type="OrthoDB" id="10384073at2759"/>
<protein>
    <recommendedName>
        <fullName evidence="4">Spider venom protein</fullName>
    </recommendedName>
</protein>
<organism evidence="2 3">
    <name type="scientific">Nephila pilipes</name>
    <name type="common">Giant wood spider</name>
    <name type="synonym">Nephila maculata</name>
    <dbReference type="NCBI Taxonomy" id="299642"/>
    <lineage>
        <taxon>Eukaryota</taxon>
        <taxon>Metazoa</taxon>
        <taxon>Ecdysozoa</taxon>
        <taxon>Arthropoda</taxon>
        <taxon>Chelicerata</taxon>
        <taxon>Arachnida</taxon>
        <taxon>Araneae</taxon>
        <taxon>Araneomorphae</taxon>
        <taxon>Entelegynae</taxon>
        <taxon>Araneoidea</taxon>
        <taxon>Nephilidae</taxon>
        <taxon>Nephila</taxon>
    </lineage>
</organism>
<reference evidence="2" key="1">
    <citation type="submission" date="2020-08" db="EMBL/GenBank/DDBJ databases">
        <title>Multicomponent nature underlies the extraordinary mechanical properties of spider dragline silk.</title>
        <authorList>
            <person name="Kono N."/>
            <person name="Nakamura H."/>
            <person name="Mori M."/>
            <person name="Yoshida Y."/>
            <person name="Ohtoshi R."/>
            <person name="Malay A.D."/>
            <person name="Moran D.A.P."/>
            <person name="Tomita M."/>
            <person name="Numata K."/>
            <person name="Arakawa K."/>
        </authorList>
    </citation>
    <scope>NUCLEOTIDE SEQUENCE</scope>
</reference>
<keyword evidence="1" id="KW-0732">Signal</keyword>
<comment type="caution">
    <text evidence="2">The sequence shown here is derived from an EMBL/GenBank/DDBJ whole genome shotgun (WGS) entry which is preliminary data.</text>
</comment>
<feature type="chain" id="PRO_5036481294" description="Spider venom protein" evidence="1">
    <location>
        <begin position="19"/>
        <end position="98"/>
    </location>
</feature>
<evidence type="ECO:0000256" key="1">
    <source>
        <dbReference type="SAM" id="SignalP"/>
    </source>
</evidence>
<evidence type="ECO:0000313" key="3">
    <source>
        <dbReference type="Proteomes" id="UP000887013"/>
    </source>
</evidence>
<name>A0A8X6NI44_NEPPI</name>